<dbReference type="OrthoDB" id="10071381at2759"/>
<dbReference type="RefSeq" id="XP_030069303.1">
    <property type="nucleotide sequence ID" value="XM_030213443.1"/>
</dbReference>
<keyword evidence="5" id="KW-0159">Chromosome partition</keyword>
<dbReference type="GO" id="GO:0007062">
    <property type="term" value="P:sister chromatid cohesion"/>
    <property type="evidence" value="ECO:0007669"/>
    <property type="project" value="InterPro"/>
</dbReference>
<accession>A0A6P7YWH1</accession>
<dbReference type="GO" id="GO:1990414">
    <property type="term" value="P:replication-born double-strand break repair via sister chromatid exchange"/>
    <property type="evidence" value="ECO:0007669"/>
    <property type="project" value="TreeGrafter"/>
</dbReference>
<evidence type="ECO:0000259" key="8">
    <source>
        <dbReference type="Pfam" id="PF04824"/>
    </source>
</evidence>
<evidence type="ECO:0000259" key="9">
    <source>
        <dbReference type="Pfam" id="PF04825"/>
    </source>
</evidence>
<feature type="domain" description="Rad21/Rec8-like protein C-terminal eukaryotic" evidence="8">
    <location>
        <begin position="499"/>
        <end position="550"/>
    </location>
</feature>
<dbReference type="GO" id="GO:0003682">
    <property type="term" value="F:chromatin binding"/>
    <property type="evidence" value="ECO:0007669"/>
    <property type="project" value="TreeGrafter"/>
</dbReference>
<evidence type="ECO:0000256" key="2">
    <source>
        <dbReference type="ARBA" id="ARBA00004286"/>
    </source>
</evidence>
<feature type="region of interest" description="Disordered" evidence="7">
    <location>
        <begin position="397"/>
        <end position="428"/>
    </location>
</feature>
<keyword evidence="4" id="KW-0158">Chromosome</keyword>
<evidence type="ECO:0000256" key="1">
    <source>
        <dbReference type="ARBA" id="ARBA00004123"/>
    </source>
</evidence>
<dbReference type="Gene3D" id="1.10.10.580">
    <property type="entry name" value="Structural maintenance of chromosome 1. Chain E"/>
    <property type="match status" value="1"/>
</dbReference>
<comment type="subcellular location">
    <subcellularLocation>
        <location evidence="2">Chromosome</location>
    </subcellularLocation>
    <subcellularLocation>
        <location evidence="1">Nucleus</location>
    </subcellularLocation>
</comment>
<evidence type="ECO:0000256" key="3">
    <source>
        <dbReference type="ARBA" id="ARBA00009870"/>
    </source>
</evidence>
<dbReference type="Pfam" id="PF04824">
    <property type="entry name" value="Rad21_Rec8"/>
    <property type="match status" value="1"/>
</dbReference>
<feature type="domain" description="Rad21/Rec8-like protein N-terminal" evidence="9">
    <location>
        <begin position="1"/>
        <end position="100"/>
    </location>
</feature>
<feature type="compositionally biased region" description="Basic and acidic residues" evidence="7">
    <location>
        <begin position="406"/>
        <end position="425"/>
    </location>
</feature>
<dbReference type="FunFam" id="1.10.10.580:FF:000001">
    <property type="entry name" value="double-strand-break repair protein rad21 homolog"/>
    <property type="match status" value="1"/>
</dbReference>
<proteinExistence type="inferred from homology"/>
<organism evidence="10 11">
    <name type="scientific">Microcaecilia unicolor</name>
    <dbReference type="NCBI Taxonomy" id="1415580"/>
    <lineage>
        <taxon>Eukaryota</taxon>
        <taxon>Metazoa</taxon>
        <taxon>Chordata</taxon>
        <taxon>Craniata</taxon>
        <taxon>Vertebrata</taxon>
        <taxon>Euteleostomi</taxon>
        <taxon>Amphibia</taxon>
        <taxon>Gymnophiona</taxon>
        <taxon>Siphonopidae</taxon>
        <taxon>Microcaecilia</taxon>
    </lineage>
</organism>
<dbReference type="CTD" id="642636"/>
<dbReference type="AlphaFoldDB" id="A0A6P7YWH1"/>
<sequence length="553" mass="62983">MFYAHLLLSKRGPLAKIWLAAHWEKKLTKAHIFECNLERAIESITLPKVTVALRTSGHLLLGVVRIYSRKAKYLLADCNEALIKMKFAFRPGIVDLPEENLEATYNAITLPEEFHDFDMHLLPDLNAIDVAEHFTLNQSRVEDITVRDDYGNENEIFRQGNILDETLLISTSNSLQPEHNSAFLAGDQGVIYDNRLLFILDGFGDEGVAGDMLDNLLSTEQDVLTEDVLGISKEIPLPPAFENNSMDNAASILPAESHTLLNETTLLLDEDEEFALQPVDITANAEKKKNKKKRKLLVDVEKELSSSTIRSQLSDFLDTISTVDIAPPTRKLMMWKETGGVENLLSNPSQCMINMKLQKLFTRCLGHCKFKTGRKGDDLESELDQSKQQELIEMTVLEEPSYLQQSKEKETSRASMDENSRKREASQANENLLRTCDQLLEISSLFYTSLTQEKEKNFTEPLDDDNLMDNMQDTEEKRWNKRIHHILKSLHHIREAGVSSISLLKFCRNNNRKQVSTKFYSFLVLKKQLAIELSQSTPYADIIATPGPRFYII</sequence>
<dbReference type="KEGG" id="muo:115476870"/>
<name>A0A6P7YWH1_9AMPH</name>
<dbReference type="InterPro" id="IPR006909">
    <property type="entry name" value="Rad21/Rec8_C_eu"/>
</dbReference>
<dbReference type="InterPro" id="IPR036390">
    <property type="entry name" value="WH_DNA-bd_sf"/>
</dbReference>
<comment type="similarity">
    <text evidence="3">Belongs to the rad21 family.</text>
</comment>
<gene>
    <name evidence="11" type="primary">RAD21L1</name>
</gene>
<dbReference type="PANTHER" id="PTHR12585">
    <property type="entry name" value="SCC1 / RAD21 FAMILY MEMBER"/>
    <property type="match status" value="1"/>
</dbReference>
<dbReference type="GO" id="GO:0030893">
    <property type="term" value="C:meiotic cohesin complex"/>
    <property type="evidence" value="ECO:0007669"/>
    <property type="project" value="TreeGrafter"/>
</dbReference>
<dbReference type="InterPro" id="IPR006910">
    <property type="entry name" value="Rad21_Rec8_N"/>
</dbReference>
<evidence type="ECO:0000256" key="4">
    <source>
        <dbReference type="ARBA" id="ARBA00022454"/>
    </source>
</evidence>
<dbReference type="Pfam" id="PF04825">
    <property type="entry name" value="Rad21_Rec8_N"/>
    <property type="match status" value="1"/>
</dbReference>
<keyword evidence="10" id="KW-1185">Reference proteome</keyword>
<keyword evidence="6" id="KW-0539">Nucleus</keyword>
<evidence type="ECO:0000256" key="7">
    <source>
        <dbReference type="SAM" id="MobiDB-lite"/>
    </source>
</evidence>
<evidence type="ECO:0000313" key="10">
    <source>
        <dbReference type="Proteomes" id="UP000515156"/>
    </source>
</evidence>
<dbReference type="InParanoid" id="A0A6P7YWH1"/>
<dbReference type="GeneID" id="115476870"/>
<evidence type="ECO:0000256" key="6">
    <source>
        <dbReference type="ARBA" id="ARBA00023242"/>
    </source>
</evidence>
<evidence type="ECO:0000313" key="11">
    <source>
        <dbReference type="RefSeq" id="XP_030069303.1"/>
    </source>
</evidence>
<dbReference type="FunCoup" id="A0A6P7YWH1">
    <property type="interactions" value="391"/>
</dbReference>
<dbReference type="GO" id="GO:0007059">
    <property type="term" value="P:chromosome segregation"/>
    <property type="evidence" value="ECO:0007669"/>
    <property type="project" value="UniProtKB-KW"/>
</dbReference>
<dbReference type="Proteomes" id="UP000515156">
    <property type="component" value="Chromosome 8"/>
</dbReference>
<evidence type="ECO:0000256" key="5">
    <source>
        <dbReference type="ARBA" id="ARBA00022829"/>
    </source>
</evidence>
<dbReference type="CDD" id="cd21792">
    <property type="entry name" value="Rad21_Rec8_M_NXP1-like"/>
    <property type="match status" value="1"/>
</dbReference>
<dbReference type="GO" id="GO:0005634">
    <property type="term" value="C:nucleus"/>
    <property type="evidence" value="ECO:0007669"/>
    <property type="project" value="UniProtKB-SubCell"/>
</dbReference>
<dbReference type="InterPro" id="IPR023093">
    <property type="entry name" value="ScpA-like_C"/>
</dbReference>
<dbReference type="PANTHER" id="PTHR12585:SF19">
    <property type="entry name" value="DOUBLE-STRAND-BREAK REPAIR PROTEIN RAD21-LIKE PROTEIN 1"/>
    <property type="match status" value="1"/>
</dbReference>
<reference evidence="11" key="1">
    <citation type="submission" date="2025-08" db="UniProtKB">
        <authorList>
            <consortium name="RefSeq"/>
        </authorList>
    </citation>
    <scope>IDENTIFICATION</scope>
</reference>
<dbReference type="SUPFAM" id="SSF46785">
    <property type="entry name" value="Winged helix' DNA-binding domain"/>
    <property type="match status" value="1"/>
</dbReference>
<protein>
    <submittedName>
        <fullName evidence="11">Double-strand-break repair protein rad21-like protein 1</fullName>
    </submittedName>
</protein>
<dbReference type="InterPro" id="IPR049589">
    <property type="entry name" value="NXP1_M-like"/>
</dbReference>
<dbReference type="InterPro" id="IPR039781">
    <property type="entry name" value="Rad21/Rec8-like"/>
</dbReference>